<dbReference type="EMBL" id="JAXLQG010000037">
    <property type="protein sequence ID" value="KAK5527666.1"/>
    <property type="molecule type" value="Genomic_DNA"/>
</dbReference>
<proteinExistence type="predicted"/>
<feature type="compositionally biased region" description="Basic and acidic residues" evidence="1">
    <location>
        <begin position="137"/>
        <end position="155"/>
    </location>
</feature>
<evidence type="ECO:0000313" key="3">
    <source>
        <dbReference type="Proteomes" id="UP001345827"/>
    </source>
</evidence>
<gene>
    <name evidence="2" type="ORF">LTR25_010989</name>
</gene>
<name>A0AAV9PQX1_9PEZI</name>
<sequence length="190" mass="21100">MALDRPLEPAEMWQSLQDLHDLCVQDLTVLYLPRSRPIEGACPVKFCQIQLEKTSDDEFTLDAAFSDVDASHPNGGVAHTVEAEDLDGDSEFNTLFDQYLRSPTGSPSPFDSASELSGTTLARSDSRSSCILTNVSKRAEENERTEPGPRCDPKRPPRIRLQVRQAKIILSLKLPRQAEGGRPPSRKVPR</sequence>
<dbReference type="AlphaFoldDB" id="A0AAV9PQX1"/>
<organism evidence="2 3">
    <name type="scientific">Vermiconidia calcicola</name>
    <dbReference type="NCBI Taxonomy" id="1690605"/>
    <lineage>
        <taxon>Eukaryota</taxon>
        <taxon>Fungi</taxon>
        <taxon>Dikarya</taxon>
        <taxon>Ascomycota</taxon>
        <taxon>Pezizomycotina</taxon>
        <taxon>Dothideomycetes</taxon>
        <taxon>Dothideomycetidae</taxon>
        <taxon>Mycosphaerellales</taxon>
        <taxon>Extremaceae</taxon>
        <taxon>Vermiconidia</taxon>
    </lineage>
</organism>
<evidence type="ECO:0000313" key="2">
    <source>
        <dbReference type="EMBL" id="KAK5527666.1"/>
    </source>
</evidence>
<accession>A0AAV9PQX1</accession>
<evidence type="ECO:0000256" key="1">
    <source>
        <dbReference type="SAM" id="MobiDB-lite"/>
    </source>
</evidence>
<protein>
    <submittedName>
        <fullName evidence="2">Uncharacterized protein</fullName>
    </submittedName>
</protein>
<keyword evidence="3" id="KW-1185">Reference proteome</keyword>
<feature type="region of interest" description="Disordered" evidence="1">
    <location>
        <begin position="134"/>
        <end position="190"/>
    </location>
</feature>
<reference evidence="2 3" key="1">
    <citation type="submission" date="2023-06" db="EMBL/GenBank/DDBJ databases">
        <title>Black Yeasts Isolated from many extreme environments.</title>
        <authorList>
            <person name="Coleine C."/>
            <person name="Stajich J.E."/>
            <person name="Selbmann L."/>
        </authorList>
    </citation>
    <scope>NUCLEOTIDE SEQUENCE [LARGE SCALE GENOMIC DNA]</scope>
    <source>
        <strain evidence="2 3">CCFEE 5887</strain>
    </source>
</reference>
<dbReference type="Proteomes" id="UP001345827">
    <property type="component" value="Unassembled WGS sequence"/>
</dbReference>
<comment type="caution">
    <text evidence="2">The sequence shown here is derived from an EMBL/GenBank/DDBJ whole genome shotgun (WGS) entry which is preliminary data.</text>
</comment>